<feature type="signal peptide" evidence="2">
    <location>
        <begin position="1"/>
        <end position="23"/>
    </location>
</feature>
<proteinExistence type="predicted"/>
<protein>
    <recommendedName>
        <fullName evidence="5">Secreted mucin</fullName>
    </recommendedName>
</protein>
<keyword evidence="4" id="KW-1185">Reference proteome</keyword>
<feature type="region of interest" description="Disordered" evidence="1">
    <location>
        <begin position="31"/>
        <end position="171"/>
    </location>
</feature>
<evidence type="ECO:0000313" key="3">
    <source>
        <dbReference type="EMBL" id="KAJ1195332.1"/>
    </source>
</evidence>
<feature type="chain" id="PRO_5043865962" description="Secreted mucin" evidence="2">
    <location>
        <begin position="24"/>
        <end position="171"/>
    </location>
</feature>
<evidence type="ECO:0000313" key="4">
    <source>
        <dbReference type="Proteomes" id="UP001066276"/>
    </source>
</evidence>
<keyword evidence="2" id="KW-0732">Signal</keyword>
<gene>
    <name evidence="3" type="ORF">NDU88_004613</name>
</gene>
<evidence type="ECO:0008006" key="5">
    <source>
        <dbReference type="Google" id="ProtNLM"/>
    </source>
</evidence>
<dbReference type="EMBL" id="JANPWB010000004">
    <property type="protein sequence ID" value="KAJ1195332.1"/>
    <property type="molecule type" value="Genomic_DNA"/>
</dbReference>
<accession>A0AAV7V5N0</accession>
<evidence type="ECO:0000256" key="2">
    <source>
        <dbReference type="SAM" id="SignalP"/>
    </source>
</evidence>
<evidence type="ECO:0000256" key="1">
    <source>
        <dbReference type="SAM" id="MobiDB-lite"/>
    </source>
</evidence>
<sequence>MSTVARISLLFCAVAFILAIVAADEVTASTVEPTPFSEGQKEEPQEPEKTEAPEETDGTTIVGNAMYEETTQEMLPISFAGADRSLTEKMSPGGSSHSDSSNSDSANSEAQNSDSFNVDPTNTDLLPLNEETPSGPAGEVPEESVESQESVDIDVDSEESFTSPGAVAALK</sequence>
<dbReference type="AlphaFoldDB" id="A0AAV7V5N0"/>
<organism evidence="3 4">
    <name type="scientific">Pleurodeles waltl</name>
    <name type="common">Iberian ribbed newt</name>
    <dbReference type="NCBI Taxonomy" id="8319"/>
    <lineage>
        <taxon>Eukaryota</taxon>
        <taxon>Metazoa</taxon>
        <taxon>Chordata</taxon>
        <taxon>Craniata</taxon>
        <taxon>Vertebrata</taxon>
        <taxon>Euteleostomi</taxon>
        <taxon>Amphibia</taxon>
        <taxon>Batrachia</taxon>
        <taxon>Caudata</taxon>
        <taxon>Salamandroidea</taxon>
        <taxon>Salamandridae</taxon>
        <taxon>Pleurodelinae</taxon>
        <taxon>Pleurodeles</taxon>
    </lineage>
</organism>
<comment type="caution">
    <text evidence="3">The sequence shown here is derived from an EMBL/GenBank/DDBJ whole genome shotgun (WGS) entry which is preliminary data.</text>
</comment>
<name>A0AAV7V5N0_PLEWA</name>
<feature type="compositionally biased region" description="Acidic residues" evidence="1">
    <location>
        <begin position="140"/>
        <end position="159"/>
    </location>
</feature>
<reference evidence="3" key="1">
    <citation type="journal article" date="2022" name="bioRxiv">
        <title>Sequencing and chromosome-scale assembly of the giantPleurodeles waltlgenome.</title>
        <authorList>
            <person name="Brown T."/>
            <person name="Elewa A."/>
            <person name="Iarovenko S."/>
            <person name="Subramanian E."/>
            <person name="Araus A.J."/>
            <person name="Petzold A."/>
            <person name="Susuki M."/>
            <person name="Suzuki K.-i.T."/>
            <person name="Hayashi T."/>
            <person name="Toyoda A."/>
            <person name="Oliveira C."/>
            <person name="Osipova E."/>
            <person name="Leigh N.D."/>
            <person name="Simon A."/>
            <person name="Yun M.H."/>
        </authorList>
    </citation>
    <scope>NUCLEOTIDE SEQUENCE</scope>
    <source>
        <strain evidence="3">20211129_DDA</strain>
        <tissue evidence="3">Liver</tissue>
    </source>
</reference>
<dbReference type="Proteomes" id="UP001066276">
    <property type="component" value="Chromosome 2_2"/>
</dbReference>
<feature type="compositionally biased region" description="Low complexity" evidence="1">
    <location>
        <begin position="95"/>
        <end position="115"/>
    </location>
</feature>
<feature type="compositionally biased region" description="Basic and acidic residues" evidence="1">
    <location>
        <begin position="39"/>
        <end position="52"/>
    </location>
</feature>